<dbReference type="Proteomes" id="UP000027725">
    <property type="component" value="Unassembled WGS sequence"/>
</dbReference>
<keyword evidence="4" id="KW-1185">Reference proteome</keyword>
<dbReference type="RefSeq" id="WP_038065884.1">
    <property type="nucleotide sequence ID" value="NZ_FOVB01000001.1"/>
</dbReference>
<sequence>MMLRALVLLCLLAAPAQAARINVLSGEHEALTRLVFMVPPNAQWEIEETNRGFRLATDAPDPQFQMQDVFRRIPRDRVLDLETGVDPGTVLIRTAKGVRYSAFALAGGGVVVDFYSDQIRPQPRPAALERSARTAASPVPSAAASEAPTERVTRQPVKIGEQHLDLYWAERSAPDPSPANDPIAPPQDAPLALPEIAQTDSRVAAVQSNLIKQLGRAASQGLIELELPELPTRPDRDPGKEVQALVAEPTETSHLPRDHIAFKSETSVDQAEHLRNAGSQTTKTGLRCAPDALFAVGSWRGESDVSTQIGDGRRALLGEFDRPDQVQVLQLARTFLAFGFGAEARALLRELATEDPARDSLFYLSDILDERPESRTARFAQMTSCDGDVALWAVLGADPLPEKDQVNFAAVQRAYFALSPELRHTVGPDLVARLIAMGASDVAYALRPALSRVSQDDKAALEMVDAQIELDEGAPDAEPALRSVVAEDGPHAAQALLLLVDARLAAGQPIDEATMQNARSLAFELQGTPIGRRLLRAAALGHASIGAFDEGYGLLADWPADAEEDLRAQTLSEITMLLGKLPEDDGFTRAFFAHREAAIAAGADPEVRATLAERLTALGFAASAKTLLTRAEALNDTDRFLLAQVALQENDAAAALTYLEGLEGAEVTAMRASAMSRIGDHAAALNYFANAGEAERATREAWRDGNWEYVKQHGSAPEKAFVATFAADADTAEAAPPPAGPLERAESLIAASRKERELLADVLNALGPTQVAAPSEGMVGNEIAANQ</sequence>
<evidence type="ECO:0000256" key="1">
    <source>
        <dbReference type="SAM" id="MobiDB-lite"/>
    </source>
</evidence>
<protein>
    <submittedName>
        <fullName evidence="3">Uncharacterized protein</fullName>
    </submittedName>
</protein>
<dbReference type="AlphaFoldDB" id="A0A074TDC6"/>
<evidence type="ECO:0000313" key="4">
    <source>
        <dbReference type="Proteomes" id="UP000027725"/>
    </source>
</evidence>
<keyword evidence="2" id="KW-0732">Signal</keyword>
<feature type="chain" id="PRO_5001701282" evidence="2">
    <location>
        <begin position="19"/>
        <end position="787"/>
    </location>
</feature>
<comment type="caution">
    <text evidence="3">The sequence shown here is derived from an EMBL/GenBank/DDBJ whole genome shotgun (WGS) entry which is preliminary data.</text>
</comment>
<feature type="signal peptide" evidence="2">
    <location>
        <begin position="1"/>
        <end position="18"/>
    </location>
</feature>
<gene>
    <name evidence="3" type="ORF">DL1_02510</name>
</gene>
<dbReference type="OrthoDB" id="7847197at2"/>
<dbReference type="eggNOG" id="COG3118">
    <property type="taxonomic scope" value="Bacteria"/>
</dbReference>
<feature type="compositionally biased region" description="Low complexity" evidence="1">
    <location>
        <begin position="133"/>
        <end position="147"/>
    </location>
</feature>
<name>A0A074TDC6_9RHOB</name>
<accession>A0A074TDC6</accession>
<dbReference type="EMBL" id="JHEH01000011">
    <property type="protein sequence ID" value="KEP69761.1"/>
    <property type="molecule type" value="Genomic_DNA"/>
</dbReference>
<dbReference type="STRING" id="1185766.SAMN05216224_101997"/>
<reference evidence="3 4" key="1">
    <citation type="submission" date="2014-03" db="EMBL/GenBank/DDBJ databases">
        <title>The draft genome sequence of Thioclava dalianensis DLFJ1-1.</title>
        <authorList>
            <person name="Lai Q."/>
            <person name="Shao Z."/>
        </authorList>
    </citation>
    <scope>NUCLEOTIDE SEQUENCE [LARGE SCALE GENOMIC DNA]</scope>
    <source>
        <strain evidence="3 4">DLFJ1-1</strain>
    </source>
</reference>
<evidence type="ECO:0000313" key="3">
    <source>
        <dbReference type="EMBL" id="KEP69761.1"/>
    </source>
</evidence>
<proteinExistence type="predicted"/>
<organism evidence="3 4">
    <name type="scientific">Thioclava dalianensis</name>
    <dbReference type="NCBI Taxonomy" id="1185766"/>
    <lineage>
        <taxon>Bacteria</taxon>
        <taxon>Pseudomonadati</taxon>
        <taxon>Pseudomonadota</taxon>
        <taxon>Alphaproteobacteria</taxon>
        <taxon>Rhodobacterales</taxon>
        <taxon>Paracoccaceae</taxon>
        <taxon>Thioclava</taxon>
    </lineage>
</organism>
<evidence type="ECO:0000256" key="2">
    <source>
        <dbReference type="SAM" id="SignalP"/>
    </source>
</evidence>
<feature type="region of interest" description="Disordered" evidence="1">
    <location>
        <begin position="125"/>
        <end position="155"/>
    </location>
</feature>